<organism evidence="9 10">
    <name type="scientific">Paenibacillus albus</name>
    <dbReference type="NCBI Taxonomy" id="2495582"/>
    <lineage>
        <taxon>Bacteria</taxon>
        <taxon>Bacillati</taxon>
        <taxon>Bacillota</taxon>
        <taxon>Bacilli</taxon>
        <taxon>Bacillales</taxon>
        <taxon>Paenibacillaceae</taxon>
        <taxon>Paenibacillus</taxon>
    </lineage>
</organism>
<dbReference type="InterPro" id="IPR020622">
    <property type="entry name" value="Ala_racemase_pyridoxalP-BS"/>
</dbReference>
<evidence type="ECO:0000313" key="9">
    <source>
        <dbReference type="EMBL" id="AZN43225.1"/>
    </source>
</evidence>
<dbReference type="HAMAP" id="MF_01201">
    <property type="entry name" value="Ala_racemase"/>
    <property type="match status" value="1"/>
</dbReference>
<comment type="cofactor">
    <cofactor evidence="2 5 6">
        <name>pyridoxal 5'-phosphate</name>
        <dbReference type="ChEBI" id="CHEBI:597326"/>
    </cofactor>
</comment>
<dbReference type="Gene3D" id="2.40.37.10">
    <property type="entry name" value="Lyase, Ornithine Decarboxylase, Chain A, domain 1"/>
    <property type="match status" value="1"/>
</dbReference>
<dbReference type="EMBL" id="CP034437">
    <property type="protein sequence ID" value="AZN43225.1"/>
    <property type="molecule type" value="Genomic_DNA"/>
</dbReference>
<comment type="pathway">
    <text evidence="5">Amino-acid biosynthesis; D-alanine biosynthesis; D-alanine from L-alanine: step 1/1.</text>
</comment>
<dbReference type="PANTHER" id="PTHR30511:SF0">
    <property type="entry name" value="ALANINE RACEMASE, CATABOLIC-RELATED"/>
    <property type="match status" value="1"/>
</dbReference>
<dbReference type="InterPro" id="IPR001608">
    <property type="entry name" value="Ala_racemase_N"/>
</dbReference>
<dbReference type="Proteomes" id="UP000272528">
    <property type="component" value="Chromosome"/>
</dbReference>
<evidence type="ECO:0000256" key="6">
    <source>
        <dbReference type="PIRSR" id="PIRSR600821-50"/>
    </source>
</evidence>
<evidence type="ECO:0000256" key="3">
    <source>
        <dbReference type="ARBA" id="ARBA00022898"/>
    </source>
</evidence>
<gene>
    <name evidence="9" type="primary">alr</name>
    <name evidence="9" type="ORF">EJC50_28705</name>
</gene>
<dbReference type="GO" id="GO:0030632">
    <property type="term" value="P:D-alanine biosynthetic process"/>
    <property type="evidence" value="ECO:0007669"/>
    <property type="project" value="UniProtKB-UniRule"/>
</dbReference>
<keyword evidence="4 5" id="KW-0413">Isomerase</keyword>
<dbReference type="NCBIfam" id="TIGR00492">
    <property type="entry name" value="alr"/>
    <property type="match status" value="1"/>
</dbReference>
<dbReference type="Gene3D" id="3.20.20.10">
    <property type="entry name" value="Alanine racemase"/>
    <property type="match status" value="1"/>
</dbReference>
<dbReference type="FunFam" id="3.20.20.10:FF:000002">
    <property type="entry name" value="Alanine racemase"/>
    <property type="match status" value="1"/>
</dbReference>
<feature type="active site" description="Proton acceptor; specific for L-alanine" evidence="5">
    <location>
        <position position="269"/>
    </location>
</feature>
<dbReference type="SUPFAM" id="SSF51419">
    <property type="entry name" value="PLP-binding barrel"/>
    <property type="match status" value="1"/>
</dbReference>
<dbReference type="SUPFAM" id="SSF50621">
    <property type="entry name" value="Alanine racemase C-terminal domain-like"/>
    <property type="match status" value="1"/>
</dbReference>
<reference evidence="10" key="1">
    <citation type="submission" date="2018-12" db="EMBL/GenBank/DDBJ databases">
        <title>Genome sequence of Peanibacillus sp.</title>
        <authorList>
            <person name="Subramani G."/>
            <person name="Srinivasan S."/>
            <person name="Kim M.K."/>
        </authorList>
    </citation>
    <scope>NUCLEOTIDE SEQUENCE [LARGE SCALE GENOMIC DNA]</scope>
    <source>
        <strain evidence="10">18JY67-1</strain>
    </source>
</reference>
<dbReference type="RefSeq" id="WP_126019581.1">
    <property type="nucleotide sequence ID" value="NZ_CP034437.1"/>
</dbReference>
<evidence type="ECO:0000313" key="10">
    <source>
        <dbReference type="Proteomes" id="UP000272528"/>
    </source>
</evidence>
<evidence type="ECO:0000256" key="5">
    <source>
        <dbReference type="HAMAP-Rule" id="MF_01201"/>
    </source>
</evidence>
<dbReference type="UniPathway" id="UPA00042">
    <property type="reaction ID" value="UER00497"/>
</dbReference>
<evidence type="ECO:0000259" key="8">
    <source>
        <dbReference type="SMART" id="SM01005"/>
    </source>
</evidence>
<dbReference type="InterPro" id="IPR029066">
    <property type="entry name" value="PLP-binding_barrel"/>
</dbReference>
<dbReference type="GO" id="GO:0009252">
    <property type="term" value="P:peptidoglycan biosynthetic process"/>
    <property type="evidence" value="ECO:0007669"/>
    <property type="project" value="TreeGrafter"/>
</dbReference>
<dbReference type="GO" id="GO:0005829">
    <property type="term" value="C:cytosol"/>
    <property type="evidence" value="ECO:0007669"/>
    <property type="project" value="TreeGrafter"/>
</dbReference>
<dbReference type="FunFam" id="2.40.37.10:FF:000006">
    <property type="entry name" value="Alanine racemase"/>
    <property type="match status" value="1"/>
</dbReference>
<dbReference type="EC" id="5.1.1.1" evidence="5"/>
<feature type="domain" description="Alanine racemase C-terminal" evidence="8">
    <location>
        <begin position="248"/>
        <end position="381"/>
    </location>
</feature>
<evidence type="ECO:0000256" key="2">
    <source>
        <dbReference type="ARBA" id="ARBA00001933"/>
    </source>
</evidence>
<proteinExistence type="inferred from homology"/>
<comment type="catalytic activity">
    <reaction evidence="1 5">
        <text>L-alanine = D-alanine</text>
        <dbReference type="Rhea" id="RHEA:20249"/>
        <dbReference type="ChEBI" id="CHEBI:57416"/>
        <dbReference type="ChEBI" id="CHEBI:57972"/>
        <dbReference type="EC" id="5.1.1.1"/>
    </reaction>
</comment>
<dbReference type="InterPro" id="IPR011079">
    <property type="entry name" value="Ala_racemase_C"/>
</dbReference>
<dbReference type="InterPro" id="IPR009006">
    <property type="entry name" value="Ala_racemase/Decarboxylase_C"/>
</dbReference>
<dbReference type="OrthoDB" id="9813814at2"/>
<dbReference type="Pfam" id="PF01168">
    <property type="entry name" value="Ala_racemase_N"/>
    <property type="match status" value="1"/>
</dbReference>
<feature type="active site" description="Proton acceptor; specific for D-alanine" evidence="5">
    <location>
        <position position="41"/>
    </location>
</feature>
<keyword evidence="3 5" id="KW-0663">Pyridoxal phosphate</keyword>
<dbReference type="CDD" id="cd00430">
    <property type="entry name" value="PLPDE_III_AR"/>
    <property type="match status" value="1"/>
</dbReference>
<dbReference type="Pfam" id="PF00842">
    <property type="entry name" value="Ala_racemase_C"/>
    <property type="match status" value="1"/>
</dbReference>
<accession>A0A3S9AC00</accession>
<dbReference type="KEGG" id="palb:EJC50_28705"/>
<dbReference type="GO" id="GO:0008784">
    <property type="term" value="F:alanine racemase activity"/>
    <property type="evidence" value="ECO:0007669"/>
    <property type="project" value="UniProtKB-UniRule"/>
</dbReference>
<comment type="similarity">
    <text evidence="5">Belongs to the alanine racemase family.</text>
</comment>
<feature type="binding site" evidence="5 7">
    <location>
        <position position="138"/>
    </location>
    <ligand>
        <name>substrate</name>
    </ligand>
</feature>
<sequence length="394" mass="42382">MDFGAYYRPTRAEISLDALTRNLQTFREAMPQGMRLMASVKANAYGHGAVEIAREAQRWGIDYLGVAFLDEALQLRQAGITANILVLGYVPPEGLAVAREANIAIALFSDDIIAAAAAMPPSDKKLTVHIKIDTGMGRLGVLAGADAVPFIQRAMKEPNLYVEGMFTHYARADETDKSYTELQYGRFSQVVEQLRAAGLEIPIIHAANSATGIDTPEMGVGMLRLGISMYGLYPSAEVNHKRITLEPVLTLKTAVVMVKDAPPGWGISYGTRYFTQGTEAIGTIPIGYADGFSRMLTGKAEVLLRGQRVPVRGTICMDQCMIGLDAAAAAGNKPVEVGEEVVLIGRQGDAAITADDVADQLGTINYEITCMIANRIPRVYLRGGSVTAVTNPLL</sequence>
<dbReference type="PRINTS" id="PR00992">
    <property type="entry name" value="ALARACEMASE"/>
</dbReference>
<protein>
    <recommendedName>
        <fullName evidence="5">Alanine racemase</fullName>
        <ecNumber evidence="5">5.1.1.1</ecNumber>
    </recommendedName>
</protein>
<dbReference type="AlphaFoldDB" id="A0A3S9AC00"/>
<dbReference type="PANTHER" id="PTHR30511">
    <property type="entry name" value="ALANINE RACEMASE"/>
    <property type="match status" value="1"/>
</dbReference>
<name>A0A3S9AC00_9BACL</name>
<feature type="modified residue" description="N6-(pyridoxal phosphate)lysine" evidence="5 6">
    <location>
        <position position="41"/>
    </location>
</feature>
<dbReference type="GO" id="GO:0030170">
    <property type="term" value="F:pyridoxal phosphate binding"/>
    <property type="evidence" value="ECO:0007669"/>
    <property type="project" value="UniProtKB-UniRule"/>
</dbReference>
<dbReference type="PROSITE" id="PS00395">
    <property type="entry name" value="ALANINE_RACEMASE"/>
    <property type="match status" value="1"/>
</dbReference>
<evidence type="ECO:0000256" key="4">
    <source>
        <dbReference type="ARBA" id="ARBA00023235"/>
    </source>
</evidence>
<feature type="binding site" evidence="5 7">
    <location>
        <position position="317"/>
    </location>
    <ligand>
        <name>substrate</name>
    </ligand>
</feature>
<dbReference type="InterPro" id="IPR000821">
    <property type="entry name" value="Ala_racemase"/>
</dbReference>
<evidence type="ECO:0000256" key="1">
    <source>
        <dbReference type="ARBA" id="ARBA00000316"/>
    </source>
</evidence>
<comment type="function">
    <text evidence="5">Catalyzes the interconversion of L-alanine and D-alanine. May also act on other amino acids.</text>
</comment>
<dbReference type="SMART" id="SM01005">
    <property type="entry name" value="Ala_racemase_C"/>
    <property type="match status" value="1"/>
</dbReference>
<keyword evidence="10" id="KW-1185">Reference proteome</keyword>
<evidence type="ECO:0000256" key="7">
    <source>
        <dbReference type="PIRSR" id="PIRSR600821-52"/>
    </source>
</evidence>